<dbReference type="InterPro" id="IPR036371">
    <property type="entry name" value="TPK_B1-bd_sf"/>
</dbReference>
<dbReference type="CDD" id="cd07995">
    <property type="entry name" value="TPK"/>
    <property type="match status" value="1"/>
</dbReference>
<evidence type="ECO:0000256" key="2">
    <source>
        <dbReference type="ARBA" id="ARBA00022741"/>
    </source>
</evidence>
<protein>
    <recommendedName>
        <fullName evidence="5">Thiamine diphosphokinase</fullName>
        <ecNumber evidence="5">2.7.6.2</ecNumber>
    </recommendedName>
</protein>
<dbReference type="InterPro" id="IPR007371">
    <property type="entry name" value="TPK_catalytic"/>
</dbReference>
<keyword evidence="1 7" id="KW-0808">Transferase</keyword>
<proteinExistence type="predicted"/>
<evidence type="ECO:0000259" key="6">
    <source>
        <dbReference type="SMART" id="SM00983"/>
    </source>
</evidence>
<keyword evidence="4" id="KW-0067">ATP-binding</keyword>
<keyword evidence="2" id="KW-0547">Nucleotide-binding</keyword>
<dbReference type="InterPro" id="IPR007373">
    <property type="entry name" value="Thiamin_PyroPKinase_B1-bd"/>
</dbReference>
<dbReference type="EC" id="2.7.6.2" evidence="5"/>
<reference evidence="8" key="1">
    <citation type="journal article" date="2019" name="Int. J. Syst. Evol. Microbiol.">
        <title>The Global Catalogue of Microorganisms (GCM) 10K type strain sequencing project: providing services to taxonomists for standard genome sequencing and annotation.</title>
        <authorList>
            <consortium name="The Broad Institute Genomics Platform"/>
            <consortium name="The Broad Institute Genome Sequencing Center for Infectious Disease"/>
            <person name="Wu L."/>
            <person name="Ma J."/>
        </authorList>
    </citation>
    <scope>NUCLEOTIDE SEQUENCE [LARGE SCALE GENOMIC DNA]</scope>
    <source>
        <strain evidence="8">CCUG 50353</strain>
    </source>
</reference>
<dbReference type="SUPFAM" id="SSF63999">
    <property type="entry name" value="Thiamin pyrophosphokinase, catalytic domain"/>
    <property type="match status" value="1"/>
</dbReference>
<dbReference type="SMART" id="SM00983">
    <property type="entry name" value="TPK_B1_binding"/>
    <property type="match status" value="1"/>
</dbReference>
<dbReference type="InterPro" id="IPR006282">
    <property type="entry name" value="Thi_PPkinase"/>
</dbReference>
<organism evidence="7 8">
    <name type="scientific">Chryseomicrobium palamuruense</name>
    <dbReference type="NCBI Taxonomy" id="682973"/>
    <lineage>
        <taxon>Bacteria</taxon>
        <taxon>Bacillati</taxon>
        <taxon>Bacillota</taxon>
        <taxon>Bacilli</taxon>
        <taxon>Bacillales</taxon>
        <taxon>Caryophanaceae</taxon>
        <taxon>Chryseomicrobium</taxon>
    </lineage>
</organism>
<dbReference type="Pfam" id="PF04265">
    <property type="entry name" value="TPK_B1_binding"/>
    <property type="match status" value="1"/>
</dbReference>
<evidence type="ECO:0000256" key="3">
    <source>
        <dbReference type="ARBA" id="ARBA00022777"/>
    </source>
</evidence>
<dbReference type="Pfam" id="PF04263">
    <property type="entry name" value="TPK_catalytic"/>
    <property type="match status" value="1"/>
</dbReference>
<comment type="caution">
    <text evidence="7">The sequence shown here is derived from an EMBL/GenBank/DDBJ whole genome shotgun (WGS) entry which is preliminary data.</text>
</comment>
<dbReference type="Proteomes" id="UP001595733">
    <property type="component" value="Unassembled WGS sequence"/>
</dbReference>
<sequence>MKVIVCGGGPVDLVPKDLRADYFIGADSGAVHLLQMNIIPNYITGDLDSIRSNDAAKWEMELKSAVKVPTEKDETDTFLALQKAADLLPTQIELVGVTGGRLDHYHAVLHDLLSFQKDYPSIHFSIRDQWNVIRFLTPGRHHLAANSYQYCSFYAFDEDVTGVTLTGFKYPVHMEAIQVGTSRFTSNEIIDEFGSIQFSSGICLCIQSREESGE</sequence>
<accession>A0ABV8UT01</accession>
<evidence type="ECO:0000256" key="5">
    <source>
        <dbReference type="NCBIfam" id="TIGR01378"/>
    </source>
</evidence>
<dbReference type="EMBL" id="JBHSEF010000011">
    <property type="protein sequence ID" value="MFC4354412.1"/>
    <property type="molecule type" value="Genomic_DNA"/>
</dbReference>
<dbReference type="InterPro" id="IPR053149">
    <property type="entry name" value="TPK"/>
</dbReference>
<name>A0ABV8UT01_9BACL</name>
<dbReference type="InterPro" id="IPR036759">
    <property type="entry name" value="TPK_catalytic_sf"/>
</dbReference>
<keyword evidence="8" id="KW-1185">Reference proteome</keyword>
<feature type="domain" description="Thiamin pyrophosphokinase thiamin-binding" evidence="6">
    <location>
        <begin position="139"/>
        <end position="204"/>
    </location>
</feature>
<dbReference type="SUPFAM" id="SSF63862">
    <property type="entry name" value="Thiamin pyrophosphokinase, substrate-binding domain"/>
    <property type="match status" value="1"/>
</dbReference>
<evidence type="ECO:0000313" key="8">
    <source>
        <dbReference type="Proteomes" id="UP001595733"/>
    </source>
</evidence>
<dbReference type="NCBIfam" id="TIGR01378">
    <property type="entry name" value="thi_PPkinase"/>
    <property type="match status" value="1"/>
</dbReference>
<dbReference type="Gene3D" id="3.40.50.10240">
    <property type="entry name" value="Thiamin pyrophosphokinase, catalytic domain"/>
    <property type="match status" value="1"/>
</dbReference>
<evidence type="ECO:0000256" key="4">
    <source>
        <dbReference type="ARBA" id="ARBA00022840"/>
    </source>
</evidence>
<dbReference type="GO" id="GO:0004788">
    <property type="term" value="F:thiamine diphosphokinase activity"/>
    <property type="evidence" value="ECO:0007669"/>
    <property type="project" value="UniProtKB-EC"/>
</dbReference>
<dbReference type="RefSeq" id="WP_378140695.1">
    <property type="nucleotide sequence ID" value="NZ_JBHSEF010000011.1"/>
</dbReference>
<dbReference type="PANTHER" id="PTHR41299:SF1">
    <property type="entry name" value="THIAMINE PYROPHOSPHOKINASE"/>
    <property type="match status" value="1"/>
</dbReference>
<gene>
    <name evidence="7" type="ORF">ACFO0S_04890</name>
</gene>
<evidence type="ECO:0000313" key="7">
    <source>
        <dbReference type="EMBL" id="MFC4354412.1"/>
    </source>
</evidence>
<keyword evidence="3" id="KW-0418">Kinase</keyword>
<evidence type="ECO:0000256" key="1">
    <source>
        <dbReference type="ARBA" id="ARBA00022679"/>
    </source>
</evidence>
<dbReference type="PANTHER" id="PTHR41299">
    <property type="entry name" value="THIAMINE PYROPHOSPHOKINASE"/>
    <property type="match status" value="1"/>
</dbReference>